<dbReference type="EMBL" id="CP097289">
    <property type="protein sequence ID" value="UQT61278.1"/>
    <property type="molecule type" value="Genomic_DNA"/>
</dbReference>
<name>A0ABY4Q7P8_9ACTN</name>
<keyword evidence="1" id="KW-0812">Transmembrane</keyword>
<dbReference type="Proteomes" id="UP000829992">
    <property type="component" value="Chromosome"/>
</dbReference>
<feature type="transmembrane region" description="Helical" evidence="1">
    <location>
        <begin position="40"/>
        <end position="58"/>
    </location>
</feature>
<evidence type="ECO:0000256" key="1">
    <source>
        <dbReference type="SAM" id="Phobius"/>
    </source>
</evidence>
<protein>
    <submittedName>
        <fullName evidence="2">Uncharacterized protein</fullName>
    </submittedName>
</protein>
<keyword evidence="1" id="KW-1133">Transmembrane helix</keyword>
<keyword evidence="1" id="KW-0472">Membrane</keyword>
<reference evidence="2 3" key="1">
    <citation type="submission" date="2022-05" db="EMBL/GenBank/DDBJ databases">
        <authorList>
            <person name="Zhou X."/>
            <person name="Li K."/>
            <person name="Man Y."/>
        </authorList>
    </citation>
    <scope>NUCLEOTIDE SEQUENCE [LARGE SCALE GENOMIC DNA]</scope>
    <source>
        <strain evidence="2 3">MS405</strain>
    </source>
</reference>
<keyword evidence="3" id="KW-1185">Reference proteome</keyword>
<accession>A0ABY4Q7P8</accession>
<evidence type="ECO:0000313" key="2">
    <source>
        <dbReference type="EMBL" id="UQT61278.1"/>
    </source>
</evidence>
<gene>
    <name evidence="2" type="ORF">M4V62_42875</name>
</gene>
<proteinExistence type="predicted"/>
<organism evidence="2 3">
    <name type="scientific">Streptomyces durmitorensis</name>
    <dbReference type="NCBI Taxonomy" id="319947"/>
    <lineage>
        <taxon>Bacteria</taxon>
        <taxon>Bacillati</taxon>
        <taxon>Actinomycetota</taxon>
        <taxon>Actinomycetes</taxon>
        <taxon>Kitasatosporales</taxon>
        <taxon>Streptomycetaceae</taxon>
        <taxon>Streptomyces</taxon>
    </lineage>
</organism>
<sequence>MSVLLVALIVVVAPRHLLAWETAGARVPDRAKAINDIRTTLLQGLAGVALLVGAFFTWRQLQVTRYGQLSERFTAAVEQLGNPSVEVRIGAVFALERVAVDSRDDRGTVAEVL</sequence>
<dbReference type="RefSeq" id="WP_249592610.1">
    <property type="nucleotide sequence ID" value="NZ_BAAAQL010000038.1"/>
</dbReference>
<evidence type="ECO:0000313" key="3">
    <source>
        <dbReference type="Proteomes" id="UP000829992"/>
    </source>
</evidence>